<dbReference type="Pfam" id="PF07085">
    <property type="entry name" value="DRTGG"/>
    <property type="match status" value="1"/>
</dbReference>
<dbReference type="SMART" id="SM00116">
    <property type="entry name" value="CBS"/>
    <property type="match status" value="2"/>
</dbReference>
<protein>
    <submittedName>
        <fullName evidence="4">Predicted transcriptional regulator containing CBS domains</fullName>
    </submittedName>
</protein>
<dbReference type="Proteomes" id="UP000243547">
    <property type="component" value="Unassembled WGS sequence"/>
</dbReference>
<name>A0A1M6MIU9_9FIRM</name>
<dbReference type="Gene3D" id="3.40.1390.20">
    <property type="entry name" value="HprK N-terminal domain-like"/>
    <property type="match status" value="1"/>
</dbReference>
<keyword evidence="1 2" id="KW-0129">CBS domain</keyword>
<dbReference type="SUPFAM" id="SSF46785">
    <property type="entry name" value="Winged helix' DNA-binding domain"/>
    <property type="match status" value="1"/>
</dbReference>
<dbReference type="InterPro" id="IPR010766">
    <property type="entry name" value="DRTGG"/>
</dbReference>
<dbReference type="AlphaFoldDB" id="A0A1M6MIU9"/>
<dbReference type="SUPFAM" id="SSF54631">
    <property type="entry name" value="CBS-domain pair"/>
    <property type="match status" value="1"/>
</dbReference>
<dbReference type="InterPro" id="IPR000644">
    <property type="entry name" value="CBS_dom"/>
</dbReference>
<dbReference type="RefSeq" id="WP_072906496.1">
    <property type="nucleotide sequence ID" value="NZ_FRAI01000007.1"/>
</dbReference>
<dbReference type="InterPro" id="IPR051257">
    <property type="entry name" value="Diverse_CBS-Domain"/>
</dbReference>
<dbReference type="CDD" id="cd04596">
    <property type="entry name" value="CBS_pair_DRTGG_assoc"/>
    <property type="match status" value="1"/>
</dbReference>
<dbReference type="InterPro" id="IPR006683">
    <property type="entry name" value="Thioestr_dom"/>
</dbReference>
<dbReference type="InterPro" id="IPR036390">
    <property type="entry name" value="WH_DNA-bd_sf"/>
</dbReference>
<evidence type="ECO:0000256" key="2">
    <source>
        <dbReference type="PROSITE-ProRule" id="PRU00703"/>
    </source>
</evidence>
<reference evidence="5" key="1">
    <citation type="submission" date="2016-11" db="EMBL/GenBank/DDBJ databases">
        <authorList>
            <person name="Varghese N."/>
            <person name="Submissions S."/>
        </authorList>
    </citation>
    <scope>NUCLEOTIDE SEQUENCE [LARGE SCALE GENOMIC DNA]</scope>
    <source>
        <strain evidence="5">DSM 14826</strain>
    </source>
</reference>
<dbReference type="InterPro" id="IPR036388">
    <property type="entry name" value="WH-like_DNA-bd_sf"/>
</dbReference>
<dbReference type="EMBL" id="FRAI01000007">
    <property type="protein sequence ID" value="SHJ83316.1"/>
    <property type="molecule type" value="Genomic_DNA"/>
</dbReference>
<organism evidence="4 5">
    <name type="scientific">Anaerobranca californiensis DSM 14826</name>
    <dbReference type="NCBI Taxonomy" id="1120989"/>
    <lineage>
        <taxon>Bacteria</taxon>
        <taxon>Bacillati</taxon>
        <taxon>Bacillota</taxon>
        <taxon>Clostridia</taxon>
        <taxon>Eubacteriales</taxon>
        <taxon>Proteinivoracaceae</taxon>
        <taxon>Anaerobranca</taxon>
    </lineage>
</organism>
<dbReference type="Pfam" id="PF03061">
    <property type="entry name" value="4HBT"/>
    <property type="match status" value="1"/>
</dbReference>
<dbReference type="Gene3D" id="1.10.10.10">
    <property type="entry name" value="Winged helix-like DNA-binding domain superfamily/Winged helix DNA-binding domain"/>
    <property type="match status" value="1"/>
</dbReference>
<dbReference type="SUPFAM" id="SSF54637">
    <property type="entry name" value="Thioesterase/thiol ester dehydrase-isomerase"/>
    <property type="match status" value="1"/>
</dbReference>
<dbReference type="CDD" id="cd03440">
    <property type="entry name" value="hot_dog"/>
    <property type="match status" value="1"/>
</dbReference>
<dbReference type="STRING" id="1120989.SAMN02745227_00792"/>
<dbReference type="InterPro" id="IPR028979">
    <property type="entry name" value="Ser_kin/Pase_Hpr-like_N_sf"/>
</dbReference>
<evidence type="ECO:0000313" key="4">
    <source>
        <dbReference type="EMBL" id="SHJ83316.1"/>
    </source>
</evidence>
<feature type="domain" description="CBS" evidence="3">
    <location>
        <begin position="255"/>
        <end position="310"/>
    </location>
</feature>
<keyword evidence="5" id="KW-1185">Reference proteome</keyword>
<dbReference type="PROSITE" id="PS51371">
    <property type="entry name" value="CBS"/>
    <property type="match status" value="2"/>
</dbReference>
<sequence length="434" mass="47653">MSETKHEKIIEYIESLSIGSKISVRRIAKELKVSEGTAYRAIKEAENIGLVSTMPRVGTIRIKKQGKGNIEKLTFAEIINIVEGTVLGGRGGLHKTLNKFVIGAMEIDAMVKYIEKDNLLIVGNRIEAQKKALELGAAVLITGGFDTEDQIKKMADEKELPVIQTAYDTFTIATLINRAIYDRLIKKDIVLVEDILVANPDYLTLKATVADWKQMVKETTHTRFPVVDEHMKVVGIVTTKDVAGADLSCSIEKLMTKNPVTVTLKTSLAAVAHTMVWEGIELIPVVENKKLIGVVSRQDVMKALQQGQKQPQVSMTINDAVLSGFKEEEIPGGIRLVGEITPMMTNHIGGASSGALMILLTNAAYAALRKAKFLDTVVENVTVYFFKPVQIESPVSVEAKILDMGRKTGKVDLTMYCRGNIVCKSLLSAQILDR</sequence>
<evidence type="ECO:0000256" key="1">
    <source>
        <dbReference type="ARBA" id="ARBA00023122"/>
    </source>
</evidence>
<dbReference type="SUPFAM" id="SSF75138">
    <property type="entry name" value="HprK N-terminal domain-like"/>
    <property type="match status" value="1"/>
</dbReference>
<dbReference type="InterPro" id="IPR046342">
    <property type="entry name" value="CBS_dom_sf"/>
</dbReference>
<dbReference type="PANTHER" id="PTHR43080:SF2">
    <property type="entry name" value="CBS DOMAIN-CONTAINING PROTEIN"/>
    <property type="match status" value="1"/>
</dbReference>
<dbReference type="Gene3D" id="3.10.580.10">
    <property type="entry name" value="CBS-domain"/>
    <property type="match status" value="2"/>
</dbReference>
<evidence type="ECO:0000313" key="5">
    <source>
        <dbReference type="Proteomes" id="UP000243547"/>
    </source>
</evidence>
<feature type="domain" description="CBS" evidence="3">
    <location>
        <begin position="196"/>
        <end position="254"/>
    </location>
</feature>
<gene>
    <name evidence="4" type="ORF">SAMN02745227_00792</name>
</gene>
<dbReference type="Gene3D" id="3.10.129.10">
    <property type="entry name" value="Hotdog Thioesterase"/>
    <property type="match status" value="1"/>
</dbReference>
<evidence type="ECO:0000259" key="3">
    <source>
        <dbReference type="PROSITE" id="PS51371"/>
    </source>
</evidence>
<proteinExistence type="predicted"/>
<dbReference type="OrthoDB" id="1790451at2"/>
<dbReference type="InterPro" id="IPR029069">
    <property type="entry name" value="HotDog_dom_sf"/>
</dbReference>
<dbReference type="Pfam" id="PF00571">
    <property type="entry name" value="CBS"/>
    <property type="match status" value="2"/>
</dbReference>
<accession>A0A1M6MIU9</accession>
<dbReference type="PANTHER" id="PTHR43080">
    <property type="entry name" value="CBS DOMAIN-CONTAINING PROTEIN CBSX3, MITOCHONDRIAL"/>
    <property type="match status" value="1"/>
</dbReference>